<comment type="caution">
    <text evidence="3">The sequence shown here is derived from an EMBL/GenBank/DDBJ whole genome shotgun (WGS) entry which is preliminary data.</text>
</comment>
<keyword evidence="4" id="KW-1185">Reference proteome</keyword>
<dbReference type="AlphaFoldDB" id="A0AAN8FSX6"/>
<reference evidence="3 4" key="1">
    <citation type="submission" date="2019-10" db="EMBL/GenBank/DDBJ databases">
        <title>Assembly and Annotation for the nematode Trichostrongylus colubriformis.</title>
        <authorList>
            <person name="Martin J."/>
        </authorList>
    </citation>
    <scope>NUCLEOTIDE SEQUENCE [LARGE SCALE GENOMIC DNA]</scope>
    <source>
        <strain evidence="3">G859</strain>
        <tissue evidence="3">Whole worm</tissue>
    </source>
</reference>
<keyword evidence="2" id="KW-0732">Signal</keyword>
<evidence type="ECO:0000313" key="4">
    <source>
        <dbReference type="Proteomes" id="UP001331761"/>
    </source>
</evidence>
<dbReference type="EMBL" id="WIXE01012365">
    <property type="protein sequence ID" value="KAK5975985.1"/>
    <property type="molecule type" value="Genomic_DNA"/>
</dbReference>
<evidence type="ECO:0000313" key="3">
    <source>
        <dbReference type="EMBL" id="KAK5975985.1"/>
    </source>
</evidence>
<gene>
    <name evidence="3" type="ORF">GCK32_011335</name>
</gene>
<feature type="compositionally biased region" description="Low complexity" evidence="1">
    <location>
        <begin position="135"/>
        <end position="145"/>
    </location>
</feature>
<organism evidence="3 4">
    <name type="scientific">Trichostrongylus colubriformis</name>
    <name type="common">Black scour worm</name>
    <dbReference type="NCBI Taxonomy" id="6319"/>
    <lineage>
        <taxon>Eukaryota</taxon>
        <taxon>Metazoa</taxon>
        <taxon>Ecdysozoa</taxon>
        <taxon>Nematoda</taxon>
        <taxon>Chromadorea</taxon>
        <taxon>Rhabditida</taxon>
        <taxon>Rhabditina</taxon>
        <taxon>Rhabditomorpha</taxon>
        <taxon>Strongyloidea</taxon>
        <taxon>Trichostrongylidae</taxon>
        <taxon>Trichostrongylus</taxon>
    </lineage>
</organism>
<accession>A0AAN8FSX6</accession>
<sequence length="145" mass="17011">MHWFILACLAVACLVQVQARYYRWTYRPNYRTSYYSRSNYLSRSTVNYSKCHRSGSGYYCFANYHLPANCMSAGKDTVVCGSVRNDYHSSLSRRRRRRRNKMPHNKRPPFVHIKRTKQKTLKSAKQKKNKKNSKVAKSSKGGKSD</sequence>
<feature type="compositionally biased region" description="Basic residues" evidence="1">
    <location>
        <begin position="91"/>
        <end position="134"/>
    </location>
</feature>
<name>A0AAN8FSX6_TRICO</name>
<feature type="signal peptide" evidence="2">
    <location>
        <begin position="1"/>
        <end position="19"/>
    </location>
</feature>
<dbReference type="Proteomes" id="UP001331761">
    <property type="component" value="Unassembled WGS sequence"/>
</dbReference>
<feature type="region of interest" description="Disordered" evidence="1">
    <location>
        <begin position="87"/>
        <end position="145"/>
    </location>
</feature>
<protein>
    <submittedName>
        <fullName evidence="3">Uncharacterized protein</fullName>
    </submittedName>
</protein>
<feature type="chain" id="PRO_5043037724" evidence="2">
    <location>
        <begin position="20"/>
        <end position="145"/>
    </location>
</feature>
<evidence type="ECO:0000256" key="1">
    <source>
        <dbReference type="SAM" id="MobiDB-lite"/>
    </source>
</evidence>
<proteinExistence type="predicted"/>
<evidence type="ECO:0000256" key="2">
    <source>
        <dbReference type="SAM" id="SignalP"/>
    </source>
</evidence>